<reference evidence="12" key="1">
    <citation type="submission" date="2020-05" db="EMBL/GenBank/DDBJ databases">
        <authorList>
            <person name="Chiriac C."/>
            <person name="Salcher M."/>
            <person name="Ghai R."/>
            <person name="Kavagutti S V."/>
        </authorList>
    </citation>
    <scope>NUCLEOTIDE SEQUENCE</scope>
</reference>
<dbReference type="InterPro" id="IPR016039">
    <property type="entry name" value="Thiolase-like"/>
</dbReference>
<protein>
    <submittedName>
        <fullName evidence="12">Unannotated protein</fullName>
    </submittedName>
</protein>
<evidence type="ECO:0000313" key="14">
    <source>
        <dbReference type="EMBL" id="CAB5027174.1"/>
    </source>
</evidence>
<gene>
    <name evidence="12" type="ORF">UFOPK2809_00809</name>
    <name evidence="13" type="ORF">UFOPK3425_00772</name>
    <name evidence="14" type="ORF">UFOPK4092_01306</name>
</gene>
<feature type="domain" description="Beta-ketoacyl-[acyl-carrier-protein] synthase III N-terminal" evidence="11">
    <location>
        <begin position="117"/>
        <end position="194"/>
    </location>
</feature>
<dbReference type="InterPro" id="IPR013751">
    <property type="entry name" value="ACP_syn_III_N"/>
</dbReference>
<keyword evidence="9" id="KW-0012">Acyltransferase</keyword>
<dbReference type="Pfam" id="PF08541">
    <property type="entry name" value="ACP_syn_III_C"/>
    <property type="match status" value="1"/>
</dbReference>
<dbReference type="SUPFAM" id="SSF53901">
    <property type="entry name" value="Thiolase-like"/>
    <property type="match status" value="1"/>
</dbReference>
<keyword evidence="6" id="KW-0276">Fatty acid metabolism</keyword>
<keyword evidence="4" id="KW-0444">Lipid biosynthesis</keyword>
<dbReference type="PANTHER" id="PTHR34069">
    <property type="entry name" value="3-OXOACYL-[ACYL-CARRIER-PROTEIN] SYNTHASE 3"/>
    <property type="match status" value="1"/>
</dbReference>
<dbReference type="EMBL" id="CAFBPJ010000178">
    <property type="protein sequence ID" value="CAB5027174.1"/>
    <property type="molecule type" value="Genomic_DNA"/>
</dbReference>
<evidence type="ECO:0000256" key="7">
    <source>
        <dbReference type="ARBA" id="ARBA00023098"/>
    </source>
</evidence>
<dbReference type="EMBL" id="CAFBLV010000140">
    <property type="protein sequence ID" value="CAB4873545.1"/>
    <property type="molecule type" value="Genomic_DNA"/>
</dbReference>
<keyword evidence="8" id="KW-0275">Fatty acid biosynthesis</keyword>
<dbReference type="InterPro" id="IPR013747">
    <property type="entry name" value="ACP_syn_III_C"/>
</dbReference>
<accession>A0A6J6TP26</accession>
<dbReference type="PANTHER" id="PTHR34069:SF2">
    <property type="entry name" value="BETA-KETOACYL-[ACYL-CARRIER-PROTEIN] SYNTHASE III"/>
    <property type="match status" value="1"/>
</dbReference>
<dbReference type="InterPro" id="IPR004655">
    <property type="entry name" value="FabH"/>
</dbReference>
<evidence type="ECO:0000256" key="4">
    <source>
        <dbReference type="ARBA" id="ARBA00022516"/>
    </source>
</evidence>
<evidence type="ECO:0000256" key="6">
    <source>
        <dbReference type="ARBA" id="ARBA00022832"/>
    </source>
</evidence>
<comment type="pathway">
    <text evidence="1">Lipid metabolism.</text>
</comment>
<dbReference type="GO" id="GO:0044550">
    <property type="term" value="P:secondary metabolite biosynthetic process"/>
    <property type="evidence" value="ECO:0007669"/>
    <property type="project" value="TreeGrafter"/>
</dbReference>
<dbReference type="CDD" id="cd00830">
    <property type="entry name" value="KAS_III"/>
    <property type="match status" value="1"/>
</dbReference>
<comment type="similarity">
    <text evidence="2">Belongs to the thiolase-like superfamily. FabH family.</text>
</comment>
<evidence type="ECO:0000256" key="1">
    <source>
        <dbReference type="ARBA" id="ARBA00005189"/>
    </source>
</evidence>
<dbReference type="Gene3D" id="3.40.47.10">
    <property type="match status" value="2"/>
</dbReference>
<evidence type="ECO:0000256" key="9">
    <source>
        <dbReference type="ARBA" id="ARBA00023315"/>
    </source>
</evidence>
<dbReference type="NCBIfam" id="TIGR00747">
    <property type="entry name" value="fabH"/>
    <property type="match status" value="1"/>
</dbReference>
<organism evidence="12">
    <name type="scientific">freshwater metagenome</name>
    <dbReference type="NCBI Taxonomy" id="449393"/>
    <lineage>
        <taxon>unclassified sequences</taxon>
        <taxon>metagenomes</taxon>
        <taxon>ecological metagenomes</taxon>
    </lineage>
</organism>
<keyword evidence="5" id="KW-0808">Transferase</keyword>
<keyword evidence="7" id="KW-0443">Lipid metabolism</keyword>
<dbReference type="Pfam" id="PF08545">
    <property type="entry name" value="ACP_syn_III"/>
    <property type="match status" value="1"/>
</dbReference>
<keyword evidence="3" id="KW-0963">Cytoplasm</keyword>
<evidence type="ECO:0000259" key="11">
    <source>
        <dbReference type="Pfam" id="PF08545"/>
    </source>
</evidence>
<dbReference type="AlphaFoldDB" id="A0A6J6TP26"/>
<dbReference type="EMBL" id="CAEZZA010000096">
    <property type="protein sequence ID" value="CAB4749160.1"/>
    <property type="molecule type" value="Genomic_DNA"/>
</dbReference>
<dbReference type="GO" id="GO:0006633">
    <property type="term" value="P:fatty acid biosynthetic process"/>
    <property type="evidence" value="ECO:0007669"/>
    <property type="project" value="UniProtKB-KW"/>
</dbReference>
<feature type="domain" description="Beta-ketoacyl-[acyl-carrier-protein] synthase III C-terminal" evidence="10">
    <location>
        <begin position="244"/>
        <end position="331"/>
    </location>
</feature>
<evidence type="ECO:0000256" key="3">
    <source>
        <dbReference type="ARBA" id="ARBA00022490"/>
    </source>
</evidence>
<evidence type="ECO:0000313" key="13">
    <source>
        <dbReference type="EMBL" id="CAB4873545.1"/>
    </source>
</evidence>
<evidence type="ECO:0000256" key="5">
    <source>
        <dbReference type="ARBA" id="ARBA00022679"/>
    </source>
</evidence>
<evidence type="ECO:0000256" key="2">
    <source>
        <dbReference type="ARBA" id="ARBA00008642"/>
    </source>
</evidence>
<proteinExistence type="inferred from homology"/>
<evidence type="ECO:0000313" key="12">
    <source>
        <dbReference type="EMBL" id="CAB4749160.1"/>
    </source>
</evidence>
<name>A0A6J6TP26_9ZZZZ</name>
<dbReference type="NCBIfam" id="NF006829">
    <property type="entry name" value="PRK09352.1"/>
    <property type="match status" value="1"/>
</dbReference>
<evidence type="ECO:0000256" key="8">
    <source>
        <dbReference type="ARBA" id="ARBA00023160"/>
    </source>
</evidence>
<sequence length="334" mass="34960">MSATITTTSGEKFARILSTGSYRPERIVTNAEICERIDSTDEWIRERSGIIERRYAALDETVVDMGYAAAAQALERSGVSPAEIGMVLTANVTHPYQTPSAAAEIAYRIGAVNAGALDIAAACAGFCYGVGIANDLVRGGSAKYVIVIGVEKLSDWTNPADRGSAFIFADGAGAVVIGPSETPAIGPTIWGSDGAQKDAITMTQSLIDYRNNGGEIFPALVMQGQQVFRWAVSEIPKVALRAITAAGVQISDLDVFIPHQANMRITDAVAKAMKLPAHVSIARDIAYTGNTSAASVPLAMDRMLEAGEAPHGGTALLIGFGAGLTFASQVVILP</sequence>
<evidence type="ECO:0000259" key="10">
    <source>
        <dbReference type="Pfam" id="PF08541"/>
    </source>
</evidence>
<dbReference type="HAMAP" id="MF_01815">
    <property type="entry name" value="FabH"/>
    <property type="match status" value="1"/>
</dbReference>
<dbReference type="GO" id="GO:0004315">
    <property type="term" value="F:3-oxoacyl-[acyl-carrier-protein] synthase activity"/>
    <property type="evidence" value="ECO:0007669"/>
    <property type="project" value="InterPro"/>
</dbReference>